<dbReference type="AlphaFoldDB" id="A0A1Y2SUJ2"/>
<organism evidence="1 2">
    <name type="scientific">Xenorhabdus beddingii</name>
    <dbReference type="NCBI Taxonomy" id="40578"/>
    <lineage>
        <taxon>Bacteria</taxon>
        <taxon>Pseudomonadati</taxon>
        <taxon>Pseudomonadota</taxon>
        <taxon>Gammaproteobacteria</taxon>
        <taxon>Enterobacterales</taxon>
        <taxon>Morganellaceae</taxon>
        <taxon>Xenorhabdus</taxon>
    </lineage>
</organism>
<gene>
    <name evidence="1" type="ORF">Xbed_00373</name>
</gene>
<dbReference type="Proteomes" id="UP000194204">
    <property type="component" value="Unassembled WGS sequence"/>
</dbReference>
<evidence type="ECO:0000313" key="2">
    <source>
        <dbReference type="Proteomes" id="UP000194204"/>
    </source>
</evidence>
<name>A0A1Y2SUJ2_9GAMM</name>
<evidence type="ECO:0000313" key="1">
    <source>
        <dbReference type="EMBL" id="OTA21624.1"/>
    </source>
</evidence>
<reference evidence="1 2" key="1">
    <citation type="submission" date="2017-01" db="EMBL/GenBank/DDBJ databases">
        <title>Deconstructing symbiosis and pathogenesis requirements using a combined genomic-metabolomic approach.</title>
        <authorList>
            <person name="Tobias N.J."/>
            <person name="Wolff H."/>
            <person name="Djahanschiri B."/>
            <person name="Ebersberger I."/>
            <person name="Bode H.B."/>
        </authorList>
    </citation>
    <scope>NUCLEOTIDE SEQUENCE [LARGE SCALE GENOMIC DNA]</scope>
    <source>
        <strain evidence="1 2">DSM 4764</strain>
    </source>
</reference>
<comment type="caution">
    <text evidence="1">The sequence shown here is derived from an EMBL/GenBank/DDBJ whole genome shotgun (WGS) entry which is preliminary data.</text>
</comment>
<keyword evidence="2" id="KW-1185">Reference proteome</keyword>
<sequence>MPVSVSKKKQELSFTVISPADGGGSSMIILLYDSLTRRDKAAVFQIGKFFRRVK</sequence>
<dbReference type="EMBL" id="MUBK01000002">
    <property type="protein sequence ID" value="OTA21624.1"/>
    <property type="molecule type" value="Genomic_DNA"/>
</dbReference>
<accession>A0A1Y2SUJ2</accession>
<proteinExistence type="predicted"/>
<dbReference type="STRING" id="40578.Xbed_00373"/>
<protein>
    <submittedName>
        <fullName evidence="1">Uncharacterized protein</fullName>
    </submittedName>
</protein>